<evidence type="ECO:0000313" key="2">
    <source>
        <dbReference type="EMBL" id="QEG23394.1"/>
    </source>
</evidence>
<dbReference type="AlphaFoldDB" id="A0A5B9PAU2"/>
<gene>
    <name evidence="2" type="ORF">MFFC18_32920</name>
</gene>
<proteinExistence type="predicted"/>
<keyword evidence="1" id="KW-0472">Membrane</keyword>
<organism evidence="2 3">
    <name type="scientific">Mariniblastus fucicola</name>
    <dbReference type="NCBI Taxonomy" id="980251"/>
    <lineage>
        <taxon>Bacteria</taxon>
        <taxon>Pseudomonadati</taxon>
        <taxon>Planctomycetota</taxon>
        <taxon>Planctomycetia</taxon>
        <taxon>Pirellulales</taxon>
        <taxon>Pirellulaceae</taxon>
        <taxon>Mariniblastus</taxon>
    </lineage>
</organism>
<sequence>MNQLLAERRQRHRRKQRQRPYAVLAAMLTGCIVTLIGVFSNVEPLAVLFRATLSSILMGVLVAIGIGVIKTANKET</sequence>
<evidence type="ECO:0000256" key="1">
    <source>
        <dbReference type="SAM" id="Phobius"/>
    </source>
</evidence>
<feature type="transmembrane region" description="Helical" evidence="1">
    <location>
        <begin position="21"/>
        <end position="42"/>
    </location>
</feature>
<feature type="transmembrane region" description="Helical" evidence="1">
    <location>
        <begin position="48"/>
        <end position="69"/>
    </location>
</feature>
<name>A0A5B9PAU2_9BACT</name>
<keyword evidence="1" id="KW-1133">Transmembrane helix</keyword>
<dbReference type="Proteomes" id="UP000322214">
    <property type="component" value="Chromosome"/>
</dbReference>
<keyword evidence="3" id="KW-1185">Reference proteome</keyword>
<dbReference type="STRING" id="980251.GCA_001642875_02782"/>
<dbReference type="KEGG" id="mff:MFFC18_32920"/>
<reference evidence="2 3" key="1">
    <citation type="submission" date="2019-08" db="EMBL/GenBank/DDBJ databases">
        <title>Deep-cultivation of Planctomycetes and their phenomic and genomic characterization uncovers novel biology.</title>
        <authorList>
            <person name="Wiegand S."/>
            <person name="Jogler M."/>
            <person name="Boedeker C."/>
            <person name="Pinto D."/>
            <person name="Vollmers J."/>
            <person name="Rivas-Marin E."/>
            <person name="Kohn T."/>
            <person name="Peeters S.H."/>
            <person name="Heuer A."/>
            <person name="Rast P."/>
            <person name="Oberbeckmann S."/>
            <person name="Bunk B."/>
            <person name="Jeske O."/>
            <person name="Meyerdierks A."/>
            <person name="Storesund J.E."/>
            <person name="Kallscheuer N."/>
            <person name="Luecker S."/>
            <person name="Lage O.M."/>
            <person name="Pohl T."/>
            <person name="Merkel B.J."/>
            <person name="Hornburger P."/>
            <person name="Mueller R.-W."/>
            <person name="Bruemmer F."/>
            <person name="Labrenz M."/>
            <person name="Spormann A.M."/>
            <person name="Op den Camp H."/>
            <person name="Overmann J."/>
            <person name="Amann R."/>
            <person name="Jetten M.S.M."/>
            <person name="Mascher T."/>
            <person name="Medema M.H."/>
            <person name="Devos D.P."/>
            <person name="Kaster A.-K."/>
            <person name="Ovreas L."/>
            <person name="Rohde M."/>
            <person name="Galperin M.Y."/>
            <person name="Jogler C."/>
        </authorList>
    </citation>
    <scope>NUCLEOTIDE SEQUENCE [LARGE SCALE GENOMIC DNA]</scope>
    <source>
        <strain evidence="2 3">FC18</strain>
    </source>
</reference>
<protein>
    <submittedName>
        <fullName evidence="2">Uncharacterized protein</fullName>
    </submittedName>
</protein>
<dbReference type="EMBL" id="CP042912">
    <property type="protein sequence ID" value="QEG23394.1"/>
    <property type="molecule type" value="Genomic_DNA"/>
</dbReference>
<dbReference type="RefSeq" id="WP_075082115.1">
    <property type="nucleotide sequence ID" value="NZ_CP042912.1"/>
</dbReference>
<accession>A0A5B9PAU2</accession>
<evidence type="ECO:0000313" key="3">
    <source>
        <dbReference type="Proteomes" id="UP000322214"/>
    </source>
</evidence>
<keyword evidence="1" id="KW-0812">Transmembrane</keyword>